<accession>A0AA38FCE5</accession>
<feature type="compositionally biased region" description="Acidic residues" evidence="1">
    <location>
        <begin position="48"/>
        <end position="65"/>
    </location>
</feature>
<dbReference type="Proteomes" id="UP000824469">
    <property type="component" value="Unassembled WGS sequence"/>
</dbReference>
<dbReference type="AlphaFoldDB" id="A0AA38FCE5"/>
<reference evidence="2 3" key="1">
    <citation type="journal article" date="2021" name="Nat. Plants">
        <title>The Taxus genome provides insights into paclitaxel biosynthesis.</title>
        <authorList>
            <person name="Xiong X."/>
            <person name="Gou J."/>
            <person name="Liao Q."/>
            <person name="Li Y."/>
            <person name="Zhou Q."/>
            <person name="Bi G."/>
            <person name="Li C."/>
            <person name="Du R."/>
            <person name="Wang X."/>
            <person name="Sun T."/>
            <person name="Guo L."/>
            <person name="Liang H."/>
            <person name="Lu P."/>
            <person name="Wu Y."/>
            <person name="Zhang Z."/>
            <person name="Ro D.K."/>
            <person name="Shang Y."/>
            <person name="Huang S."/>
            <person name="Yan J."/>
        </authorList>
    </citation>
    <scope>NUCLEOTIDE SEQUENCE [LARGE SCALE GENOMIC DNA]</scope>
    <source>
        <strain evidence="2">Ta-2019</strain>
    </source>
</reference>
<feature type="region of interest" description="Disordered" evidence="1">
    <location>
        <begin position="1"/>
        <end position="73"/>
    </location>
</feature>
<evidence type="ECO:0000313" key="3">
    <source>
        <dbReference type="Proteomes" id="UP000824469"/>
    </source>
</evidence>
<evidence type="ECO:0000313" key="2">
    <source>
        <dbReference type="EMBL" id="KAH9297428.1"/>
    </source>
</evidence>
<gene>
    <name evidence="2" type="ORF">KI387_029110</name>
</gene>
<feature type="non-terminal residue" evidence="2">
    <location>
        <position position="98"/>
    </location>
</feature>
<protein>
    <submittedName>
        <fullName evidence="2">Uncharacterized protein</fullName>
    </submittedName>
</protein>
<keyword evidence="3" id="KW-1185">Reference proteome</keyword>
<feature type="compositionally biased region" description="Low complexity" evidence="1">
    <location>
        <begin position="1"/>
        <end position="29"/>
    </location>
</feature>
<comment type="caution">
    <text evidence="2">The sequence shown here is derived from an EMBL/GenBank/DDBJ whole genome shotgun (WGS) entry which is preliminary data.</text>
</comment>
<evidence type="ECO:0000256" key="1">
    <source>
        <dbReference type="SAM" id="MobiDB-lite"/>
    </source>
</evidence>
<organism evidence="2 3">
    <name type="scientific">Taxus chinensis</name>
    <name type="common">Chinese yew</name>
    <name type="synonym">Taxus wallichiana var. chinensis</name>
    <dbReference type="NCBI Taxonomy" id="29808"/>
    <lineage>
        <taxon>Eukaryota</taxon>
        <taxon>Viridiplantae</taxon>
        <taxon>Streptophyta</taxon>
        <taxon>Embryophyta</taxon>
        <taxon>Tracheophyta</taxon>
        <taxon>Spermatophyta</taxon>
        <taxon>Pinopsida</taxon>
        <taxon>Pinidae</taxon>
        <taxon>Conifers II</taxon>
        <taxon>Cupressales</taxon>
        <taxon>Taxaceae</taxon>
        <taxon>Taxus</taxon>
    </lineage>
</organism>
<sequence>MMQMKKQMAQMAQDNNTAPAQNFNNNRNRIAGSQRLAIEATPRNNVEMNEEDQEDDADQLEDDDFIVPTGDSNITYLNNKFEHDDEKIHEDDHAHTYA</sequence>
<dbReference type="EMBL" id="JAHRHJ020000010">
    <property type="protein sequence ID" value="KAH9297428.1"/>
    <property type="molecule type" value="Genomic_DNA"/>
</dbReference>
<proteinExistence type="predicted"/>
<name>A0AA38FCE5_TAXCH</name>